<evidence type="ECO:0000313" key="2">
    <source>
        <dbReference type="EMBL" id="RMW88515.1"/>
    </source>
</evidence>
<keyword evidence="3" id="KW-1185">Reference proteome</keyword>
<dbReference type="EMBL" id="QMGS01000043">
    <property type="protein sequence ID" value="RMW88515.1"/>
    <property type="molecule type" value="Genomic_DNA"/>
</dbReference>
<accession>A0ABX9VVW5</accession>
<dbReference type="RefSeq" id="WP_050693526.1">
    <property type="nucleotide sequence ID" value="NZ_CP012067.1"/>
</dbReference>
<proteinExistence type="predicted"/>
<keyword evidence="1" id="KW-0472">Membrane</keyword>
<reference evidence="2 3" key="1">
    <citation type="journal article" date="2019" name="J. Oral Microbiol.">
        <title>Role of OmpA1 and OmpA2 in Aggregatibacter actinomycetemcomitans and Aggregatibacter aphrophilus serum resistance.</title>
        <authorList>
            <person name="Lindholm M."/>
            <person name="Min Aung K."/>
            <person name="Nyunt Wai S."/>
            <person name="Oscarsson J."/>
        </authorList>
    </citation>
    <scope>NUCLEOTIDE SEQUENCE [LARGE SCALE GENOMIC DNA]</scope>
    <source>
        <strain evidence="2 3">HK83</strain>
    </source>
</reference>
<protein>
    <submittedName>
        <fullName evidence="2">Uncharacterized protein</fullName>
    </submittedName>
</protein>
<keyword evidence="1" id="KW-1133">Transmembrane helix</keyword>
<dbReference type="Proteomes" id="UP000274211">
    <property type="component" value="Unassembled WGS sequence"/>
</dbReference>
<organism evidence="2 3">
    <name type="scientific">Aggregatibacter aphrophilus</name>
    <name type="common">Haemophilus aphrophilus</name>
    <dbReference type="NCBI Taxonomy" id="732"/>
    <lineage>
        <taxon>Bacteria</taxon>
        <taxon>Pseudomonadati</taxon>
        <taxon>Pseudomonadota</taxon>
        <taxon>Gammaproteobacteria</taxon>
        <taxon>Pasteurellales</taxon>
        <taxon>Pasteurellaceae</taxon>
        <taxon>Aggregatibacter</taxon>
    </lineage>
</organism>
<name>A0ABX9VVW5_AGGAP</name>
<comment type="caution">
    <text evidence="2">The sequence shown here is derived from an EMBL/GenBank/DDBJ whole genome shotgun (WGS) entry which is preliminary data.</text>
</comment>
<evidence type="ECO:0000256" key="1">
    <source>
        <dbReference type="SAM" id="Phobius"/>
    </source>
</evidence>
<feature type="transmembrane region" description="Helical" evidence="1">
    <location>
        <begin position="20"/>
        <end position="42"/>
    </location>
</feature>
<keyword evidence="1" id="KW-0812">Transmembrane</keyword>
<sequence length="218" mass="25247">MTDKNKVFDTIVSFFRSKLGILTVIGSIVIGLDSFLGSILNFPEHYEKFKNDYVYDHFLSGTWSTSTDYVVDHKELNIPYNQTLFIFDIDVDEKDNSINGEVRSPELCNYNPLTDIFRINSDEPSLYNVFFKRKLNIEYLVDGGYEPFASFSIENLDKKSGVLTLKKLNDISRVLPDFLYLTNKNKPSEEDLNDLLEECMKHRFELIDKIKSSTSSEK</sequence>
<evidence type="ECO:0000313" key="3">
    <source>
        <dbReference type="Proteomes" id="UP000274211"/>
    </source>
</evidence>
<gene>
    <name evidence="2" type="ORF">DOL88_04005</name>
</gene>